<dbReference type="EMBL" id="JAVHJO010000003">
    <property type="protein sequence ID" value="KAK6541916.1"/>
    <property type="molecule type" value="Genomic_DNA"/>
</dbReference>
<name>A0AAV9XJZ8_9PEZI</name>
<keyword evidence="3" id="KW-1185">Reference proteome</keyword>
<comment type="caution">
    <text evidence="2">The sequence shown here is derived from an EMBL/GenBank/DDBJ whole genome shotgun (WGS) entry which is preliminary data.</text>
</comment>
<dbReference type="SUPFAM" id="SSF51004">
    <property type="entry name" value="C-terminal (heme d1) domain of cytochrome cd1-nitrite reductase"/>
    <property type="match status" value="1"/>
</dbReference>
<dbReference type="InterPro" id="IPR019405">
    <property type="entry name" value="Lactonase_7-beta_prop"/>
</dbReference>
<proteinExistence type="inferred from homology"/>
<dbReference type="AlphaFoldDB" id="A0AAV9XJZ8"/>
<dbReference type="Proteomes" id="UP001365542">
    <property type="component" value="Unassembled WGS sequence"/>
</dbReference>
<sequence>MVGIDYIRRLAVRALATQKVQSLGDDLENPRYSSNYLSGQDILLSVGTYGGDISILKYSPYNEKLTTVSTYHEDNFQASWQIIHPTKQTLIYSVDEGNPGGVVSFNLDLETERLSKIARADGINGTVSMIIHDDLLISAAYTGHSVQTFKTDQDGSLSNLESFTYTLPNAPGPNKERQEASHPHQVALDSQQTVGDYAVVPDLGADLLRIYLIDGTTIRETQQIAVDPGQGPRHGVFVSMPSLSGSEVRRIYYLANELQNTVTAYEVTPFGPQSKDVQFRKIKAYSTLPHLSPAQQAAMSPVPNAAEIAISKDNRFLYVSNRFDRSFPNRAFGPSDSIALFEIDSHTGDLKFVKLLEAGGPNPRHFSLHSSGHFAAVALQDSNTTVVFRVDPKSGEFIATDTQNIAVTVPGKPVCVTWLQ</sequence>
<gene>
    <name evidence="2" type="ORF">TWF694_007692</name>
</gene>
<comment type="similarity">
    <text evidence="1">Belongs to the cycloisomerase 2 family.</text>
</comment>
<evidence type="ECO:0000313" key="2">
    <source>
        <dbReference type="EMBL" id="KAK6541916.1"/>
    </source>
</evidence>
<organism evidence="2 3">
    <name type="scientific">Orbilia ellipsospora</name>
    <dbReference type="NCBI Taxonomy" id="2528407"/>
    <lineage>
        <taxon>Eukaryota</taxon>
        <taxon>Fungi</taxon>
        <taxon>Dikarya</taxon>
        <taxon>Ascomycota</taxon>
        <taxon>Pezizomycotina</taxon>
        <taxon>Orbiliomycetes</taxon>
        <taxon>Orbiliales</taxon>
        <taxon>Orbiliaceae</taxon>
        <taxon>Orbilia</taxon>
    </lineage>
</organism>
<evidence type="ECO:0000256" key="1">
    <source>
        <dbReference type="ARBA" id="ARBA00005564"/>
    </source>
</evidence>
<dbReference type="Pfam" id="PF10282">
    <property type="entry name" value="Lactonase"/>
    <property type="match status" value="1"/>
</dbReference>
<accession>A0AAV9XJZ8</accession>
<dbReference type="InterPro" id="IPR015943">
    <property type="entry name" value="WD40/YVTN_repeat-like_dom_sf"/>
</dbReference>
<dbReference type="PANTHER" id="PTHR30344:SF1">
    <property type="entry name" value="6-PHOSPHOGLUCONOLACTONASE"/>
    <property type="match status" value="1"/>
</dbReference>
<dbReference type="InterPro" id="IPR050282">
    <property type="entry name" value="Cycloisomerase_2"/>
</dbReference>
<evidence type="ECO:0000313" key="3">
    <source>
        <dbReference type="Proteomes" id="UP001365542"/>
    </source>
</evidence>
<reference evidence="2 3" key="1">
    <citation type="submission" date="2019-10" db="EMBL/GenBank/DDBJ databases">
        <authorList>
            <person name="Palmer J.M."/>
        </authorList>
    </citation>
    <scope>NUCLEOTIDE SEQUENCE [LARGE SCALE GENOMIC DNA]</scope>
    <source>
        <strain evidence="2 3">TWF694</strain>
    </source>
</reference>
<protein>
    <recommendedName>
        <fullName evidence="4">6-phosphogluconolactonase</fullName>
    </recommendedName>
</protein>
<dbReference type="InterPro" id="IPR011048">
    <property type="entry name" value="Haem_d1_sf"/>
</dbReference>
<dbReference type="Gene3D" id="2.130.10.10">
    <property type="entry name" value="YVTN repeat-like/Quinoprotein amine dehydrogenase"/>
    <property type="match status" value="1"/>
</dbReference>
<dbReference type="GO" id="GO:0017057">
    <property type="term" value="F:6-phosphogluconolactonase activity"/>
    <property type="evidence" value="ECO:0007669"/>
    <property type="project" value="TreeGrafter"/>
</dbReference>
<dbReference type="PANTHER" id="PTHR30344">
    <property type="entry name" value="6-PHOSPHOGLUCONOLACTONASE-RELATED"/>
    <property type="match status" value="1"/>
</dbReference>
<evidence type="ECO:0008006" key="4">
    <source>
        <dbReference type="Google" id="ProtNLM"/>
    </source>
</evidence>